<accession>A0A1G4KER9</accession>
<reference evidence="2" key="1">
    <citation type="submission" date="2016-03" db="EMBL/GenBank/DDBJ databases">
        <authorList>
            <person name="Devillers Hugo."/>
        </authorList>
    </citation>
    <scope>NUCLEOTIDE SEQUENCE [LARGE SCALE GENOMIC DNA]</scope>
</reference>
<evidence type="ECO:0000313" key="1">
    <source>
        <dbReference type="EMBL" id="SCV02972.1"/>
    </source>
</evidence>
<gene>
    <name evidence="1" type="ORF">LAME_0H06678G</name>
</gene>
<dbReference type="AlphaFoldDB" id="A0A1G4KER9"/>
<keyword evidence="2" id="KW-1185">Reference proteome</keyword>
<organism evidence="1 2">
    <name type="scientific">Lachancea meyersii CBS 8951</name>
    <dbReference type="NCBI Taxonomy" id="1266667"/>
    <lineage>
        <taxon>Eukaryota</taxon>
        <taxon>Fungi</taxon>
        <taxon>Dikarya</taxon>
        <taxon>Ascomycota</taxon>
        <taxon>Saccharomycotina</taxon>
        <taxon>Saccharomycetes</taxon>
        <taxon>Saccharomycetales</taxon>
        <taxon>Saccharomycetaceae</taxon>
        <taxon>Lachancea</taxon>
    </lineage>
</organism>
<protein>
    <submittedName>
        <fullName evidence="1">LAME_0H06678g1_1</fullName>
    </submittedName>
</protein>
<dbReference type="OrthoDB" id="4064753at2759"/>
<proteinExistence type="predicted"/>
<dbReference type="EMBL" id="LT598480">
    <property type="protein sequence ID" value="SCV02972.1"/>
    <property type="molecule type" value="Genomic_DNA"/>
</dbReference>
<dbReference type="Proteomes" id="UP000191144">
    <property type="component" value="Chromosome H"/>
</dbReference>
<evidence type="ECO:0000313" key="2">
    <source>
        <dbReference type="Proteomes" id="UP000191144"/>
    </source>
</evidence>
<name>A0A1G4KER9_9SACH</name>
<sequence>MQVCHILRANVSRTAFLNRRSFERLDTMPATVFQYYYQLQVKNLHFNVPEADLICWINRNSSFRRYKRKEWESLSLSKKRIYHALYFHFTGLSYRTIGHEELARKLEYPIPAASDYLLFRNGFKAKFDLLWEEQQKHDVMKRTPKLMLRSGSSGLVKKTRFLAAKAGKTDSDLTRRFHDMCRECRRIWREEVDNIQRTEIAEKLREERRFFEKLMSKEIEILDSLQGSLVKNLRALNTPSCQEFDFEKRSFEQTTGSLAFLMTRSSKD</sequence>